<dbReference type="InterPro" id="IPR012171">
    <property type="entry name" value="Fatty_acid_desaturase"/>
</dbReference>
<dbReference type="Gene3D" id="3.10.120.10">
    <property type="entry name" value="Cytochrome b5-like heme/steroid binding domain"/>
    <property type="match status" value="1"/>
</dbReference>
<dbReference type="PANTHER" id="PTHR19353:SF88">
    <property type="entry name" value="DELTA(5) FATTY ACID DESATURASE FAT-4"/>
    <property type="match status" value="1"/>
</dbReference>
<feature type="transmembrane region" description="Helical" evidence="8">
    <location>
        <begin position="263"/>
        <end position="285"/>
    </location>
</feature>
<dbReference type="CDD" id="cd03506">
    <property type="entry name" value="Delta6-FADS-like"/>
    <property type="match status" value="1"/>
</dbReference>
<dbReference type="PROSITE" id="PS50255">
    <property type="entry name" value="CYTOCHROME_B5_2"/>
    <property type="match status" value="1"/>
</dbReference>
<name>A0A482G4W9_9BILA</name>
<dbReference type="InterPro" id="IPR005804">
    <property type="entry name" value="FA_desaturase_dom"/>
</dbReference>
<evidence type="ECO:0000256" key="7">
    <source>
        <dbReference type="ARBA" id="ARBA00023136"/>
    </source>
</evidence>
<dbReference type="PANTHER" id="PTHR19353">
    <property type="entry name" value="FATTY ACID DESATURASE 2"/>
    <property type="match status" value="1"/>
</dbReference>
<keyword evidence="5" id="KW-0560">Oxidoreductase</keyword>
<protein>
    <submittedName>
        <fullName evidence="10">Fatty acid desaturase 5/6-1</fullName>
    </submittedName>
</protein>
<comment type="similarity">
    <text evidence="2">Belongs to the fatty acid desaturase type 1 family.</text>
</comment>
<dbReference type="SMART" id="SM01117">
    <property type="entry name" value="Cyt-b5"/>
    <property type="match status" value="1"/>
</dbReference>
<reference evidence="10" key="1">
    <citation type="journal article" date="2019" name="Fish. Sci.">
        <title>Genome-wide identification and expression of eight fatty acid desaturase genes, and the fatty acid profile, in the marine rotifer Brachionus koreanus fed the alga Tetraselmis suecica.</title>
        <authorList>
            <person name="Lee M.-C."/>
            <person name="Hagiwara A."/>
            <person name="Park H.G."/>
            <person name="Lee J.-S."/>
        </authorList>
    </citation>
    <scope>NUCLEOTIDE SEQUENCE</scope>
</reference>
<evidence type="ECO:0000256" key="2">
    <source>
        <dbReference type="ARBA" id="ARBA00009295"/>
    </source>
</evidence>
<evidence type="ECO:0000256" key="3">
    <source>
        <dbReference type="ARBA" id="ARBA00022692"/>
    </source>
</evidence>
<evidence type="ECO:0000256" key="4">
    <source>
        <dbReference type="ARBA" id="ARBA00022989"/>
    </source>
</evidence>
<dbReference type="EMBL" id="MH924583">
    <property type="protein sequence ID" value="QBO56271.1"/>
    <property type="molecule type" value="mRNA"/>
</dbReference>
<dbReference type="InterPro" id="IPR001199">
    <property type="entry name" value="Cyt_B5-like_heme/steroid-bd"/>
</dbReference>
<evidence type="ECO:0000256" key="1">
    <source>
        <dbReference type="ARBA" id="ARBA00004141"/>
    </source>
</evidence>
<keyword evidence="3 8" id="KW-0812">Transmembrane</keyword>
<evidence type="ECO:0000313" key="10">
    <source>
        <dbReference type="EMBL" id="QBO56271.1"/>
    </source>
</evidence>
<feature type="transmembrane region" description="Helical" evidence="8">
    <location>
        <begin position="128"/>
        <end position="150"/>
    </location>
</feature>
<keyword evidence="6" id="KW-0443">Lipid metabolism</keyword>
<feature type="domain" description="Cytochrome b5 heme-binding" evidence="9">
    <location>
        <begin position="12"/>
        <end position="92"/>
    </location>
</feature>
<sequence length="444" mass="52450">MGKGANLVPNESENVEKNEVKILKWNEIRKNKWIVIDNNVYDVSRFGKKHPGGETLLKNNVGQDATDAFISFHKDVKKVEKYLKTLKIGRVVPESDVNQNEERKDELHKDFQQLRKMAEGMDLFKPSAWFYSLHFLQLIVLDLIGTYLIYQSGYQNWLTYFIAVACLVTTQAQAGWLQHDLGHLSVFKLTKMNHFAHRVVIGAIMGFSADWWNSRHFKHHAKPNAIKKDPDIRFSYFFLLGKILPKEIGKKKKGWLPYNLQQFYFFFTLPPFLIPILSAAETAIYLTRRKKFYEMMWIGIFSIRWYLMFVPMLGIYGTIKLLLLVRFFQSYWFIWSTQMSHLPMEVDYDKDLSWFRTQLITTCNVEKSAFNDWVSGHLNFQIEHHLFPTMPRHNLYKIAPHVKKLCEKYGIEYQCKTMSQATFDIYNCLKESGEIWYEAYNNMG</sequence>
<evidence type="ECO:0000256" key="6">
    <source>
        <dbReference type="ARBA" id="ARBA00023098"/>
    </source>
</evidence>
<dbReference type="InterPro" id="IPR036400">
    <property type="entry name" value="Cyt_B5-like_heme/steroid_sf"/>
</dbReference>
<evidence type="ECO:0000259" key="9">
    <source>
        <dbReference type="PROSITE" id="PS50255"/>
    </source>
</evidence>
<accession>A0A482G4W9</accession>
<feature type="transmembrane region" description="Helical" evidence="8">
    <location>
        <begin position="157"/>
        <end position="175"/>
    </location>
</feature>
<dbReference type="PIRSF" id="PIRSF015921">
    <property type="entry name" value="FA_sphinglp_des"/>
    <property type="match status" value="1"/>
</dbReference>
<dbReference type="GO" id="GO:0006629">
    <property type="term" value="P:lipid metabolic process"/>
    <property type="evidence" value="ECO:0007669"/>
    <property type="project" value="UniProtKB-KW"/>
</dbReference>
<dbReference type="Pfam" id="PF00173">
    <property type="entry name" value="Cyt-b5"/>
    <property type="match status" value="1"/>
</dbReference>
<dbReference type="GO" id="GO:0016717">
    <property type="term" value="F:oxidoreductase activity, acting on paired donors, with oxidation of a pair of donors resulting in the reduction of molecular oxygen to two molecules of water"/>
    <property type="evidence" value="ECO:0007669"/>
    <property type="project" value="TreeGrafter"/>
</dbReference>
<gene>
    <name evidence="10" type="primary">Fads5</name>
    <name evidence="10" type="synonym">6-1</name>
</gene>
<keyword evidence="7 8" id="KW-0472">Membrane</keyword>
<dbReference type="SUPFAM" id="SSF55856">
    <property type="entry name" value="Cytochrome b5-like heme/steroid binding domain"/>
    <property type="match status" value="1"/>
</dbReference>
<dbReference type="GO" id="GO:0016020">
    <property type="term" value="C:membrane"/>
    <property type="evidence" value="ECO:0007669"/>
    <property type="project" value="UniProtKB-SubCell"/>
</dbReference>
<organism evidence="10">
    <name type="scientific">Brachionus rotundiformis</name>
    <dbReference type="NCBI Taxonomy" id="96890"/>
    <lineage>
        <taxon>Eukaryota</taxon>
        <taxon>Metazoa</taxon>
        <taxon>Spiralia</taxon>
        <taxon>Gnathifera</taxon>
        <taxon>Rotifera</taxon>
        <taxon>Eurotatoria</taxon>
        <taxon>Monogononta</taxon>
        <taxon>Pseudotrocha</taxon>
        <taxon>Ploima</taxon>
        <taxon>Brachionidae</taxon>
        <taxon>Brachionus</taxon>
    </lineage>
</organism>
<feature type="transmembrane region" description="Helical" evidence="8">
    <location>
        <begin position="305"/>
        <end position="325"/>
    </location>
</feature>
<evidence type="ECO:0000256" key="8">
    <source>
        <dbReference type="SAM" id="Phobius"/>
    </source>
</evidence>
<dbReference type="AlphaFoldDB" id="A0A482G4W9"/>
<comment type="subcellular location">
    <subcellularLocation>
        <location evidence="1">Membrane</location>
        <topology evidence="1">Multi-pass membrane protein</topology>
    </subcellularLocation>
</comment>
<proteinExistence type="evidence at transcript level"/>
<evidence type="ECO:0000256" key="5">
    <source>
        <dbReference type="ARBA" id="ARBA00023002"/>
    </source>
</evidence>
<dbReference type="Pfam" id="PF00487">
    <property type="entry name" value="FA_desaturase"/>
    <property type="match status" value="1"/>
</dbReference>
<keyword evidence="4 8" id="KW-1133">Transmembrane helix</keyword>